<proteinExistence type="predicted"/>
<comment type="caution">
    <text evidence="2">The sequence shown here is derived from an EMBL/GenBank/DDBJ whole genome shotgun (WGS) entry which is preliminary data.</text>
</comment>
<feature type="compositionally biased region" description="Low complexity" evidence="1">
    <location>
        <begin position="55"/>
        <end position="72"/>
    </location>
</feature>
<dbReference type="Proteomes" id="UP000632138">
    <property type="component" value="Unassembled WGS sequence"/>
</dbReference>
<keyword evidence="3" id="KW-1185">Reference proteome</keyword>
<protein>
    <recommendedName>
        <fullName evidence="4">DUF5666 domain-containing protein</fullName>
    </recommendedName>
</protein>
<feature type="compositionally biased region" description="Low complexity" evidence="1">
    <location>
        <begin position="187"/>
        <end position="201"/>
    </location>
</feature>
<gene>
    <name evidence="2" type="ORF">JIG36_35595</name>
</gene>
<evidence type="ECO:0000313" key="2">
    <source>
        <dbReference type="EMBL" id="MBM2620838.1"/>
    </source>
</evidence>
<dbReference type="EMBL" id="JAENHP010000016">
    <property type="protein sequence ID" value="MBM2620838.1"/>
    <property type="molecule type" value="Genomic_DNA"/>
</dbReference>
<feature type="region of interest" description="Disordered" evidence="1">
    <location>
        <begin position="55"/>
        <end position="88"/>
    </location>
</feature>
<feature type="region of interest" description="Disordered" evidence="1">
    <location>
        <begin position="144"/>
        <end position="201"/>
    </location>
</feature>
<evidence type="ECO:0008006" key="4">
    <source>
        <dbReference type="Google" id="ProtNLM"/>
    </source>
</evidence>
<sequence length="201" mass="19856">MIRRPIAAAPPIKEMLTLKLSLPDSATTTGRMSRIAIAVVAGGGLALGVAGLAHADPSPDPSASAPSASAPAETPAQREHKPHLAGTVTSIDGGKILIKDRDGFTRQINIATVPADVKVGVRVHAEGTVNADGVSLDATAVTLAPDRPEGMRGPWGHGGRGEGGPGKHGRPGPGGAPSENGTPPAPSESGAPSAPAPSATS</sequence>
<name>A0ABS2AM39_9ACTN</name>
<feature type="compositionally biased region" description="Gly residues" evidence="1">
    <location>
        <begin position="153"/>
        <end position="175"/>
    </location>
</feature>
<accession>A0ABS2AM39</accession>
<reference evidence="2 3" key="1">
    <citation type="submission" date="2021-01" db="EMBL/GenBank/DDBJ databases">
        <title>Actinoplanes sp. nov. LDG1-06 isolated from lichen.</title>
        <authorList>
            <person name="Saeng-In P."/>
            <person name="Phongsopitanun W."/>
            <person name="Kanchanasin P."/>
            <person name="Yuki M."/>
            <person name="Kudo T."/>
            <person name="Ohkuma M."/>
            <person name="Tanasupawat S."/>
        </authorList>
    </citation>
    <scope>NUCLEOTIDE SEQUENCE [LARGE SCALE GENOMIC DNA]</scope>
    <source>
        <strain evidence="2 3">LDG1-06</strain>
    </source>
</reference>
<evidence type="ECO:0000313" key="3">
    <source>
        <dbReference type="Proteomes" id="UP000632138"/>
    </source>
</evidence>
<evidence type="ECO:0000256" key="1">
    <source>
        <dbReference type="SAM" id="MobiDB-lite"/>
    </source>
</evidence>
<dbReference type="RefSeq" id="WP_203380814.1">
    <property type="nucleotide sequence ID" value="NZ_JAENHP010000016.1"/>
</dbReference>
<organism evidence="2 3">
    <name type="scientific">Paractinoplanes ovalisporus</name>
    <dbReference type="NCBI Taxonomy" id="2810368"/>
    <lineage>
        <taxon>Bacteria</taxon>
        <taxon>Bacillati</taxon>
        <taxon>Actinomycetota</taxon>
        <taxon>Actinomycetes</taxon>
        <taxon>Micromonosporales</taxon>
        <taxon>Micromonosporaceae</taxon>
        <taxon>Paractinoplanes</taxon>
    </lineage>
</organism>